<keyword evidence="8" id="KW-0175">Coiled coil</keyword>
<dbReference type="Gene3D" id="3.30.930.10">
    <property type="entry name" value="Bira Bifunctional Protein, Domain 2"/>
    <property type="match status" value="1"/>
</dbReference>
<gene>
    <name evidence="10" type="ORF">ACJMK2_040176</name>
</gene>
<evidence type="ECO:0000313" key="10">
    <source>
        <dbReference type="EMBL" id="KAL3872240.1"/>
    </source>
</evidence>
<evidence type="ECO:0000256" key="2">
    <source>
        <dbReference type="ARBA" id="ARBA00012840"/>
    </source>
</evidence>
<protein>
    <recommendedName>
        <fullName evidence="2">serine--tRNA ligase</fullName>
        <ecNumber evidence="2">6.1.1.11</ecNumber>
    </recommendedName>
    <alternativeName>
        <fullName evidence="7">Seryl-tRNA synthetase</fullName>
    </alternativeName>
</protein>
<dbReference type="PROSITE" id="PS50862">
    <property type="entry name" value="AA_TRNA_LIGASE_II"/>
    <property type="match status" value="1"/>
</dbReference>
<evidence type="ECO:0000256" key="4">
    <source>
        <dbReference type="ARBA" id="ARBA00022741"/>
    </source>
</evidence>
<keyword evidence="5" id="KW-0067">ATP-binding</keyword>
<dbReference type="Pfam" id="PF00587">
    <property type="entry name" value="tRNA-synt_2b"/>
    <property type="match status" value="1"/>
</dbReference>
<sequence length="504" mass="57774">MKIPSLGLSRSLLKFLRRSTSAHNLLTQTWQHPEVGINQRPLTYCYVGKVCISNKTSRRHYSTSRLFISDATAGQILQYVDLDLDIDARLSDIEKLQANLDARKIQVSVEELVINRKRMLDIKKQKKDLELEREENAKQMAALVKEKKGHPEFSTLSRPLIERGKEVKEKLKSIMGQWWEVEEKVMLAALSLPNNLHPQTPNSSPEVLEEYFEERKITSALSHYEIMKKSNLVKFSNVGPRAYYTQEKLALLEQNLLRYFSRRLEVDGFVNWTCPEMFKPVVVEGSGMDFMNRNELFCLQQKSKSDVDAGDSSSSIDSMYFRGVSLASFSAYLTRSFIEESALPMRLFTVGKSYVPCTENNLPGLLGGVQSAKCCVLGICRSPEESWDMCNNIREKVISLIIPFKVPMRQVVIPASCLHSSEEYRMEVQIWVPSQEQFLMMGSVSMLSDYVSRRLMIRYGENPNHLNMSSPVHMVYGEVMDISRFIGCLVEYNELDVPHLEKDT</sequence>
<evidence type="ECO:0000256" key="5">
    <source>
        <dbReference type="ARBA" id="ARBA00022840"/>
    </source>
</evidence>
<feature type="domain" description="Aminoacyl-transfer RNA synthetases class-II family profile" evidence="9">
    <location>
        <begin position="252"/>
        <end position="498"/>
    </location>
</feature>
<keyword evidence="3" id="KW-0436">Ligase</keyword>
<dbReference type="InterPro" id="IPR002317">
    <property type="entry name" value="Ser-tRNA-ligase_type_1"/>
</dbReference>
<dbReference type="EMBL" id="JBJQND010000007">
    <property type="protein sequence ID" value="KAL3872240.1"/>
    <property type="molecule type" value="Genomic_DNA"/>
</dbReference>
<evidence type="ECO:0000256" key="3">
    <source>
        <dbReference type="ARBA" id="ARBA00022598"/>
    </source>
</evidence>
<keyword evidence="11" id="KW-1185">Reference proteome</keyword>
<dbReference type="InterPro" id="IPR010978">
    <property type="entry name" value="tRNA-bd_arm"/>
</dbReference>
<dbReference type="SUPFAM" id="SSF55681">
    <property type="entry name" value="Class II aaRS and biotin synthetases"/>
    <property type="match status" value="1"/>
</dbReference>
<dbReference type="PANTHER" id="PTHR11778">
    <property type="entry name" value="SERYL-TRNA SYNTHETASE"/>
    <property type="match status" value="1"/>
</dbReference>
<dbReference type="EC" id="6.1.1.11" evidence="2"/>
<name>A0ABD3WE71_SINWO</name>
<dbReference type="InterPro" id="IPR042103">
    <property type="entry name" value="SerRS_1_N_sf"/>
</dbReference>
<evidence type="ECO:0000256" key="8">
    <source>
        <dbReference type="SAM" id="Coils"/>
    </source>
</evidence>
<feature type="coiled-coil region" evidence="8">
    <location>
        <begin position="119"/>
        <end position="146"/>
    </location>
</feature>
<evidence type="ECO:0000256" key="1">
    <source>
        <dbReference type="ARBA" id="ARBA00010728"/>
    </source>
</evidence>
<dbReference type="InterPro" id="IPR002314">
    <property type="entry name" value="aa-tRNA-synt_IIb"/>
</dbReference>
<dbReference type="GO" id="GO:0005524">
    <property type="term" value="F:ATP binding"/>
    <property type="evidence" value="ECO:0007669"/>
    <property type="project" value="UniProtKB-KW"/>
</dbReference>
<keyword evidence="4" id="KW-0547">Nucleotide-binding</keyword>
<dbReference type="InterPro" id="IPR006195">
    <property type="entry name" value="aa-tRNA-synth_II"/>
</dbReference>
<dbReference type="InterPro" id="IPR045864">
    <property type="entry name" value="aa-tRNA-synth_II/BPL/LPL"/>
</dbReference>
<dbReference type="PIRSF" id="PIRSF001529">
    <property type="entry name" value="Ser-tRNA-synth_IIa"/>
    <property type="match status" value="1"/>
</dbReference>
<comment type="caution">
    <text evidence="10">The sequence shown here is derived from an EMBL/GenBank/DDBJ whole genome shotgun (WGS) entry which is preliminary data.</text>
</comment>
<dbReference type="GO" id="GO:0004828">
    <property type="term" value="F:serine-tRNA ligase activity"/>
    <property type="evidence" value="ECO:0007669"/>
    <property type="project" value="UniProtKB-EC"/>
</dbReference>
<evidence type="ECO:0000256" key="7">
    <source>
        <dbReference type="ARBA" id="ARBA00031113"/>
    </source>
</evidence>
<organism evidence="10 11">
    <name type="scientific">Sinanodonta woodiana</name>
    <name type="common">Chinese pond mussel</name>
    <name type="synonym">Anodonta woodiana</name>
    <dbReference type="NCBI Taxonomy" id="1069815"/>
    <lineage>
        <taxon>Eukaryota</taxon>
        <taxon>Metazoa</taxon>
        <taxon>Spiralia</taxon>
        <taxon>Lophotrochozoa</taxon>
        <taxon>Mollusca</taxon>
        <taxon>Bivalvia</taxon>
        <taxon>Autobranchia</taxon>
        <taxon>Heteroconchia</taxon>
        <taxon>Palaeoheterodonta</taxon>
        <taxon>Unionida</taxon>
        <taxon>Unionoidea</taxon>
        <taxon>Unionidae</taxon>
        <taxon>Unioninae</taxon>
        <taxon>Sinanodonta</taxon>
    </lineage>
</organism>
<dbReference type="Proteomes" id="UP001634394">
    <property type="component" value="Unassembled WGS sequence"/>
</dbReference>
<comment type="similarity">
    <text evidence="1">Belongs to the class-II aminoacyl-tRNA synthetase family. Type-1 seryl-tRNA synthetase subfamily.</text>
</comment>
<evidence type="ECO:0000256" key="6">
    <source>
        <dbReference type="ARBA" id="ARBA00023146"/>
    </source>
</evidence>
<dbReference type="SUPFAM" id="SSF46589">
    <property type="entry name" value="tRNA-binding arm"/>
    <property type="match status" value="1"/>
</dbReference>
<reference evidence="10 11" key="1">
    <citation type="submission" date="2024-11" db="EMBL/GenBank/DDBJ databases">
        <title>Chromosome-level genome assembly of the freshwater bivalve Anodonta woodiana.</title>
        <authorList>
            <person name="Chen X."/>
        </authorList>
    </citation>
    <scope>NUCLEOTIDE SEQUENCE [LARGE SCALE GENOMIC DNA]</scope>
    <source>
        <strain evidence="10">MN2024</strain>
        <tissue evidence="10">Gills</tissue>
    </source>
</reference>
<keyword evidence="6" id="KW-0030">Aminoacyl-tRNA synthetase</keyword>
<evidence type="ECO:0000259" key="9">
    <source>
        <dbReference type="PROSITE" id="PS50862"/>
    </source>
</evidence>
<dbReference type="AlphaFoldDB" id="A0ABD3WE71"/>
<proteinExistence type="inferred from homology"/>
<dbReference type="Gene3D" id="1.10.287.40">
    <property type="entry name" value="Serine-tRNA synthetase, tRNA binding domain"/>
    <property type="match status" value="1"/>
</dbReference>
<accession>A0ABD3WE71</accession>
<evidence type="ECO:0000313" key="11">
    <source>
        <dbReference type="Proteomes" id="UP001634394"/>
    </source>
</evidence>